<gene>
    <name evidence="1" type="ORF">M407DRAFT_33257</name>
    <name evidence="2" type="ORF">M407DRAFT_6009</name>
</gene>
<keyword evidence="3" id="KW-1185">Reference proteome</keyword>
<dbReference type="EMBL" id="KN823432">
    <property type="protein sequence ID" value="KIO17079.1"/>
    <property type="molecule type" value="Genomic_DNA"/>
</dbReference>
<organism evidence="2 3">
    <name type="scientific">Tulasnella calospora MUT 4182</name>
    <dbReference type="NCBI Taxonomy" id="1051891"/>
    <lineage>
        <taxon>Eukaryota</taxon>
        <taxon>Fungi</taxon>
        <taxon>Dikarya</taxon>
        <taxon>Basidiomycota</taxon>
        <taxon>Agaricomycotina</taxon>
        <taxon>Agaricomycetes</taxon>
        <taxon>Cantharellales</taxon>
        <taxon>Tulasnellaceae</taxon>
        <taxon>Tulasnella</taxon>
    </lineage>
</organism>
<dbReference type="HOGENOM" id="CLU_1797865_0_0_1"/>
<reference evidence="2" key="3">
    <citation type="submission" date="2015-02" db="EMBL/GenBank/DDBJ databases">
        <title>Evolutionary Origins and Diversification of the Mycorrhizal Mutualists.</title>
        <authorList>
            <consortium name="DOE Joint Genome Institute"/>
            <consortium name="Mycorrhizal Genomics Consortium"/>
            <person name="Kohler A."/>
            <person name="Kuo A."/>
            <person name="Nagy L.G."/>
            <person name="Floudas D."/>
            <person name="Copeland A."/>
            <person name="Barry K.W."/>
            <person name="Cichocki N."/>
            <person name="Veneault-Fourrey C."/>
            <person name="LaButti K."/>
            <person name="Lindquist E.A."/>
            <person name="Lipzen A."/>
            <person name="Lundell T."/>
            <person name="Morin E."/>
            <person name="Murat C."/>
            <person name="Riley R."/>
            <person name="Ohm R."/>
            <person name="Sun H."/>
            <person name="Tunlid A."/>
            <person name="Henrissat B."/>
            <person name="Grigoriev I.V."/>
            <person name="Hibbett D.S."/>
            <person name="Martin F."/>
        </authorList>
    </citation>
    <scope>NUCLEOTIDE SEQUENCE</scope>
    <source>
        <strain evidence="2 3">MUT 4182</strain>
    </source>
</reference>
<reference evidence="3" key="2">
    <citation type="submission" date="2015-01" db="EMBL/GenBank/DDBJ databases">
        <title>Evolutionary Origins and Diversification of the Mycorrhizal Mutualists.</title>
        <authorList>
            <consortium name="DOE Joint Genome Institute"/>
            <consortium name="Mycorrhizal Genomics Consortium"/>
            <person name="Kohler A."/>
            <person name="Kuo A."/>
            <person name="Nagy L.G."/>
            <person name="Floudas D."/>
            <person name="Copeland A."/>
            <person name="Barry K.W."/>
            <person name="Cichocki N."/>
            <person name="Veneault-Fourrey C."/>
            <person name="LaButti K."/>
            <person name="Lindquist E.A."/>
            <person name="Lipzen A."/>
            <person name="Lundell T."/>
            <person name="Morin E."/>
            <person name="Murat C."/>
            <person name="Riley R."/>
            <person name="Ohm R."/>
            <person name="Sun H."/>
            <person name="Tunlid A."/>
            <person name="Henrissat B."/>
            <person name="Grigoriev I.V."/>
            <person name="Hibbett D.S."/>
            <person name="Martin F."/>
        </authorList>
    </citation>
    <scope>NUCLEOTIDE SEQUENCE [LARGE SCALE GENOMIC DNA]</scope>
    <source>
        <strain evidence="3">MUT 4182</strain>
    </source>
</reference>
<dbReference type="STRING" id="1051891.A0A0C3M7P2"/>
<name>A0A0C3M7P2_9AGAM</name>
<protein>
    <recommendedName>
        <fullName evidence="4">F-box domain-containing protein</fullName>
    </recommendedName>
</protein>
<reference evidence="2 3" key="1">
    <citation type="submission" date="2014-04" db="EMBL/GenBank/DDBJ databases">
        <authorList>
            <consortium name="DOE Joint Genome Institute"/>
            <person name="Kuo A."/>
            <person name="Girlanda M."/>
            <person name="Perotto S."/>
            <person name="Kohler A."/>
            <person name="Nagy L.G."/>
            <person name="Floudas D."/>
            <person name="Copeland A."/>
            <person name="Barry K.W."/>
            <person name="Cichocki N."/>
            <person name="Veneault-Fourrey C."/>
            <person name="LaButti K."/>
            <person name="Lindquist E.A."/>
            <person name="Lipzen A."/>
            <person name="Lundell T."/>
            <person name="Morin E."/>
            <person name="Murat C."/>
            <person name="Sun H."/>
            <person name="Tunlid A."/>
            <person name="Henrissat B."/>
            <person name="Grigoriev I.V."/>
            <person name="Hibbett D.S."/>
            <person name="Martin F."/>
            <person name="Nordberg H.P."/>
            <person name="Cantor M.N."/>
            <person name="Hua S.X."/>
        </authorList>
    </citation>
    <scope>NUCLEOTIDE SEQUENCE [LARGE SCALE GENOMIC DNA]</scope>
    <source>
        <strain evidence="2 3">MUT 4182</strain>
    </source>
</reference>
<evidence type="ECO:0000313" key="3">
    <source>
        <dbReference type="Proteomes" id="UP000054248"/>
    </source>
</evidence>
<evidence type="ECO:0000313" key="2">
    <source>
        <dbReference type="EMBL" id="KIO29707.1"/>
    </source>
</evidence>
<dbReference type="Proteomes" id="UP000054248">
    <property type="component" value="Unassembled WGS sequence"/>
</dbReference>
<evidence type="ECO:0008006" key="4">
    <source>
        <dbReference type="Google" id="ProtNLM"/>
    </source>
</evidence>
<dbReference type="AlphaFoldDB" id="A0A0C3M7P2"/>
<proteinExistence type="predicted"/>
<evidence type="ECO:0000313" key="1">
    <source>
        <dbReference type="EMBL" id="KIO17079.1"/>
    </source>
</evidence>
<sequence>MDKLDSLRCLRVAALSGYFDPQTQSEAPSHNYWPAVPAAFMKLHDLRLSSFRDVDFGDNKWFPDFGRCCPRLKTLVVAYCTGYTVSRIRSIVEMRIKRVHFDSLESLCVEPRFGTGPACRVSAEDAAWFEGVLNFKNSHLAWYF</sequence>
<accession>A0A0C3M7P2</accession>
<dbReference type="EMBL" id="KN822979">
    <property type="protein sequence ID" value="KIO29707.1"/>
    <property type="molecule type" value="Genomic_DNA"/>
</dbReference>